<proteinExistence type="predicted"/>
<dbReference type="AlphaFoldDB" id="A0A9R1CQQ8"/>
<name>A0A9R1CQQ8_9EURY</name>
<comment type="caution">
    <text evidence="2">The sequence shown here is derived from an EMBL/GenBank/DDBJ whole genome shotgun (WGS) entry which is preliminary data.</text>
</comment>
<evidence type="ECO:0000256" key="1">
    <source>
        <dbReference type="SAM" id="MobiDB-lite"/>
    </source>
</evidence>
<reference evidence="2" key="1">
    <citation type="journal article" date="2023" name="Front. Microbiol.">
        <title>Genomic-based phylogenetic and metabolic analyses of the genus Natronomonas, and description of Natronomonas aquatica sp. nov.</title>
        <authorList>
            <person name="Garcia-Roldan A."/>
            <person name="Duran-Viseras A."/>
            <person name="de la Haba R.R."/>
            <person name="Corral P."/>
            <person name="Sanchez-Porro C."/>
            <person name="Ventosa A."/>
        </authorList>
    </citation>
    <scope>NUCLEOTIDE SEQUENCE</scope>
    <source>
        <strain evidence="2">F2-12</strain>
    </source>
</reference>
<evidence type="ECO:0000313" key="2">
    <source>
        <dbReference type="EMBL" id="MCQ4332016.1"/>
    </source>
</evidence>
<gene>
    <name evidence="2" type="ORF">KM295_00660</name>
</gene>
<organism evidence="2 3">
    <name type="scientific">Natronomonas aquatica</name>
    <dbReference type="NCBI Taxonomy" id="2841590"/>
    <lineage>
        <taxon>Archaea</taxon>
        <taxon>Methanobacteriati</taxon>
        <taxon>Methanobacteriota</taxon>
        <taxon>Stenosarchaea group</taxon>
        <taxon>Halobacteria</taxon>
        <taxon>Halobacteriales</taxon>
        <taxon>Natronomonadaceae</taxon>
        <taxon>Natronomonas</taxon>
    </lineage>
</organism>
<dbReference type="Proteomes" id="UP001139494">
    <property type="component" value="Unassembled WGS sequence"/>
</dbReference>
<sequence>MNEEIAKVPGFNHAQIRYVQTAIPGGRARGYSEALIGADGDWGDQGSGVTTRTGRHRESLTIPDVDCEREEPTKER</sequence>
<evidence type="ECO:0000313" key="3">
    <source>
        <dbReference type="Proteomes" id="UP001139494"/>
    </source>
</evidence>
<dbReference type="EMBL" id="JAHLKM010000001">
    <property type="protein sequence ID" value="MCQ4332016.1"/>
    <property type="molecule type" value="Genomic_DNA"/>
</dbReference>
<feature type="region of interest" description="Disordered" evidence="1">
    <location>
        <begin position="39"/>
        <end position="76"/>
    </location>
</feature>
<accession>A0A9R1CQQ8</accession>
<keyword evidence="3" id="KW-1185">Reference proteome</keyword>
<protein>
    <submittedName>
        <fullName evidence="2">Uncharacterized protein</fullName>
    </submittedName>
</protein>
<dbReference type="RefSeq" id="WP_256027918.1">
    <property type="nucleotide sequence ID" value="NZ_JAHLKM010000001.1"/>
</dbReference>